<organism evidence="14">
    <name type="scientific">freshwater metagenome</name>
    <dbReference type="NCBI Taxonomy" id="449393"/>
    <lineage>
        <taxon>unclassified sequences</taxon>
        <taxon>metagenomes</taxon>
        <taxon>ecological metagenomes</taxon>
    </lineage>
</organism>
<keyword evidence="4" id="KW-0633">Potassium transport</keyword>
<feature type="transmembrane region" description="Helical" evidence="13">
    <location>
        <begin position="123"/>
        <end position="143"/>
    </location>
</feature>
<evidence type="ECO:0000256" key="6">
    <source>
        <dbReference type="ARBA" id="ARBA00022826"/>
    </source>
</evidence>
<dbReference type="EMBL" id="CAESAO010000002">
    <property type="protein sequence ID" value="CAB4334088.1"/>
    <property type="molecule type" value="Genomic_DNA"/>
</dbReference>
<dbReference type="PANTHER" id="PTHR31462:SF5">
    <property type="entry name" value="ENDOSOMAL_LYSOSOMAL PROTON CHANNEL TMEM175"/>
    <property type="match status" value="1"/>
</dbReference>
<evidence type="ECO:0000256" key="7">
    <source>
        <dbReference type="ARBA" id="ARBA00022958"/>
    </source>
</evidence>
<evidence type="ECO:0000256" key="13">
    <source>
        <dbReference type="SAM" id="Phobius"/>
    </source>
</evidence>
<name>A0A6J5YYF0_9ZZZZ</name>
<feature type="transmembrane region" description="Helical" evidence="13">
    <location>
        <begin position="61"/>
        <end position="79"/>
    </location>
</feature>
<evidence type="ECO:0000256" key="10">
    <source>
        <dbReference type="ARBA" id="ARBA00023136"/>
    </source>
</evidence>
<evidence type="ECO:0000256" key="11">
    <source>
        <dbReference type="ARBA" id="ARBA00023303"/>
    </source>
</evidence>
<evidence type="ECO:0000256" key="9">
    <source>
        <dbReference type="ARBA" id="ARBA00023065"/>
    </source>
</evidence>
<comment type="similarity">
    <text evidence="2">Belongs to the TMEM175 family.</text>
</comment>
<keyword evidence="5 13" id="KW-0812">Transmembrane</keyword>
<evidence type="ECO:0000256" key="12">
    <source>
        <dbReference type="ARBA" id="ARBA00034430"/>
    </source>
</evidence>
<comment type="subcellular location">
    <subcellularLocation>
        <location evidence="1">Membrane</location>
        <topology evidence="1">Multi-pass membrane protein</topology>
    </subcellularLocation>
</comment>
<keyword evidence="11" id="KW-0407">Ion channel</keyword>
<evidence type="ECO:0000256" key="5">
    <source>
        <dbReference type="ARBA" id="ARBA00022692"/>
    </source>
</evidence>
<comment type="catalytic activity">
    <reaction evidence="12">
        <text>K(+)(in) = K(+)(out)</text>
        <dbReference type="Rhea" id="RHEA:29463"/>
        <dbReference type="ChEBI" id="CHEBI:29103"/>
    </reaction>
</comment>
<gene>
    <name evidence="14" type="ORF">UFOPK3522_00049</name>
</gene>
<keyword evidence="9" id="KW-0406">Ion transport</keyword>
<feature type="transmembrane region" description="Helical" evidence="13">
    <location>
        <begin position="91"/>
        <end position="111"/>
    </location>
</feature>
<evidence type="ECO:0000256" key="4">
    <source>
        <dbReference type="ARBA" id="ARBA00022538"/>
    </source>
</evidence>
<feature type="transmembrane region" description="Helical" evidence="13">
    <location>
        <begin position="21"/>
        <end position="41"/>
    </location>
</feature>
<dbReference type="GO" id="GO:0015252">
    <property type="term" value="F:proton channel activity"/>
    <property type="evidence" value="ECO:0007669"/>
    <property type="project" value="InterPro"/>
</dbReference>
<keyword evidence="6" id="KW-0631">Potassium channel</keyword>
<keyword evidence="10 13" id="KW-0472">Membrane</keyword>
<dbReference type="InterPro" id="IPR010617">
    <property type="entry name" value="TMEM175-like"/>
</dbReference>
<dbReference type="AlphaFoldDB" id="A0A6J5YYF0"/>
<dbReference type="GO" id="GO:0005267">
    <property type="term" value="F:potassium channel activity"/>
    <property type="evidence" value="ECO:0007669"/>
    <property type="project" value="UniProtKB-KW"/>
</dbReference>
<evidence type="ECO:0000313" key="14">
    <source>
        <dbReference type="EMBL" id="CAB4334088.1"/>
    </source>
</evidence>
<evidence type="ECO:0000256" key="1">
    <source>
        <dbReference type="ARBA" id="ARBA00004141"/>
    </source>
</evidence>
<accession>A0A6J5YYF0</accession>
<feature type="transmembrane region" description="Helical" evidence="13">
    <location>
        <begin position="164"/>
        <end position="183"/>
    </location>
</feature>
<evidence type="ECO:0000256" key="8">
    <source>
        <dbReference type="ARBA" id="ARBA00022989"/>
    </source>
</evidence>
<dbReference type="GO" id="GO:0016020">
    <property type="term" value="C:membrane"/>
    <property type="evidence" value="ECO:0007669"/>
    <property type="project" value="UniProtKB-SubCell"/>
</dbReference>
<reference evidence="14" key="1">
    <citation type="submission" date="2020-05" db="EMBL/GenBank/DDBJ databases">
        <authorList>
            <person name="Chiriac C."/>
            <person name="Salcher M."/>
            <person name="Ghai R."/>
            <person name="Kavagutti S V."/>
        </authorList>
    </citation>
    <scope>NUCLEOTIDE SEQUENCE</scope>
</reference>
<proteinExistence type="inferred from homology"/>
<keyword evidence="7" id="KW-0630">Potassium</keyword>
<protein>
    <submittedName>
        <fullName evidence="14">Unannotated protein</fullName>
    </submittedName>
</protein>
<keyword evidence="3" id="KW-0813">Transport</keyword>
<sequence>MASDQNSSSERTQAFDLDRTISLSDGIFAFALTLLVLSISVPEIAASSSSSELWTALKERQGEIISYLISFAVIGGFWIRHHKFCGMLKSVDGPFLVINLIYLATIAFIPYPTQLLGDFGNAAAFSFYAAAISISILASAALNEHALHSKLFATPRTRDETKEVRISGGLVAAGFILSIPLVLLTNDLWLGYLCWFIGPNVRLLRRERSSGEH</sequence>
<dbReference type="Pfam" id="PF06736">
    <property type="entry name" value="TMEM175"/>
    <property type="match status" value="1"/>
</dbReference>
<dbReference type="PANTHER" id="PTHR31462">
    <property type="entry name" value="ENDOSOMAL/LYSOSOMAL POTASSIUM CHANNEL TMEM175"/>
    <property type="match status" value="1"/>
</dbReference>
<evidence type="ECO:0000256" key="3">
    <source>
        <dbReference type="ARBA" id="ARBA00022448"/>
    </source>
</evidence>
<keyword evidence="8 13" id="KW-1133">Transmembrane helix</keyword>
<evidence type="ECO:0000256" key="2">
    <source>
        <dbReference type="ARBA" id="ARBA00006920"/>
    </source>
</evidence>